<dbReference type="InterPro" id="IPR050900">
    <property type="entry name" value="Transposase_IS3/IS150/IS904"/>
</dbReference>
<dbReference type="NCBIfam" id="NF033516">
    <property type="entry name" value="transpos_IS3"/>
    <property type="match status" value="1"/>
</dbReference>
<dbReference type="InterPro" id="IPR048020">
    <property type="entry name" value="Transpos_IS3"/>
</dbReference>
<evidence type="ECO:0000313" key="2">
    <source>
        <dbReference type="EMBL" id="EXG77754.1"/>
    </source>
</evidence>
<dbReference type="Gene3D" id="3.30.420.10">
    <property type="entry name" value="Ribonuclease H-like superfamily/Ribonuclease H"/>
    <property type="match status" value="1"/>
</dbReference>
<protein>
    <submittedName>
        <fullName evidence="2">Transposase</fullName>
    </submittedName>
</protein>
<dbReference type="InterPro" id="IPR036397">
    <property type="entry name" value="RNaseH_sf"/>
</dbReference>
<gene>
    <name evidence="2" type="ORF">XylorDRAFT_0099</name>
</gene>
<dbReference type="PANTHER" id="PTHR46889">
    <property type="entry name" value="TRANSPOSASE INSF FOR INSERTION SEQUENCE IS3B-RELATED"/>
    <property type="match status" value="1"/>
</dbReference>
<feature type="domain" description="Integrase catalytic" evidence="1">
    <location>
        <begin position="120"/>
        <end position="283"/>
    </location>
</feature>
<dbReference type="RefSeq" id="WP_036876012.1">
    <property type="nucleotide sequence ID" value="NZ_KK073873.1"/>
</dbReference>
<comment type="caution">
    <text evidence="2">The sequence shown here is derived from an EMBL/GenBank/DDBJ whole genome shotgun (WGS) entry which is preliminary data.</text>
</comment>
<dbReference type="Pfam" id="PF00665">
    <property type="entry name" value="rve"/>
    <property type="match status" value="1"/>
</dbReference>
<dbReference type="InterPro" id="IPR012337">
    <property type="entry name" value="RNaseH-like_sf"/>
</dbReference>
<proteinExistence type="predicted"/>
<reference evidence="2" key="1">
    <citation type="submission" date="2013-07" db="EMBL/GenBank/DDBJ databases">
        <authorList>
            <consortium name="DOE Joint Genome Institute"/>
            <person name="Anderson I."/>
            <person name="Huntemann M."/>
            <person name="Han J."/>
            <person name="Chen A."/>
            <person name="Kyrpides N."/>
            <person name="Mavromatis K."/>
            <person name="Markowitz V."/>
            <person name="Palaniappan K."/>
            <person name="Ivanova N."/>
            <person name="Schaumberg A."/>
            <person name="Pati A."/>
            <person name="Liolios K."/>
            <person name="Nordberg H.P."/>
            <person name="Cantor M.N."/>
            <person name="Hua S.X."/>
            <person name="Woyke T."/>
        </authorList>
    </citation>
    <scope>NUCLEOTIDE SEQUENCE [LARGE SCALE GENOMIC DNA]</scope>
    <source>
        <strain evidence="2">DSM 17970</strain>
    </source>
</reference>
<dbReference type="EMBL" id="JFBS01000001">
    <property type="protein sequence ID" value="EXG77754.1"/>
    <property type="molecule type" value="Genomic_DNA"/>
</dbReference>
<keyword evidence="3" id="KW-1185">Reference proteome</keyword>
<dbReference type="Proteomes" id="UP000243438">
    <property type="component" value="Unassembled WGS sequence"/>
</dbReference>
<name>A0ABP3BDR6_9BACT</name>
<evidence type="ECO:0000259" key="1">
    <source>
        <dbReference type="PROSITE" id="PS50994"/>
    </source>
</evidence>
<sequence>MKSLFEDKENTYTVVSLCKIIGYTKQAYYKHENSISEDAMRHEIIIQAIYSIREKMPDLSCDKVHRILLKRLPSDLTIGRKATYDLMRIHGLIRHKRCYRTQTTLTVYRLEYHDLIKDLFIDHPNQVWVADITYIRLESGDFIYLGLITDRYSRKIIGWNLSESLAQEGAMSALKMALAMLPAGVMPIHHSDRGCQYYSKTYTDLLKSVGMQISMYTDGDPRNNAVAERINGTIKNEMLCDKVIYGLDDGFIKVCRAIHIYNDERPHLSLDYHTPEEAYHMSGNIRRRWNTNYKKKEVLLEITEK</sequence>
<dbReference type="SUPFAM" id="SSF53098">
    <property type="entry name" value="Ribonuclease H-like"/>
    <property type="match status" value="1"/>
</dbReference>
<evidence type="ECO:0000313" key="3">
    <source>
        <dbReference type="Proteomes" id="UP000243438"/>
    </source>
</evidence>
<accession>A0ABP3BDR6</accession>
<organism evidence="2 3">
    <name type="scientific">Xylanibacter oryzae DSM 17970</name>
    <dbReference type="NCBI Taxonomy" id="915438"/>
    <lineage>
        <taxon>Bacteria</taxon>
        <taxon>Pseudomonadati</taxon>
        <taxon>Bacteroidota</taxon>
        <taxon>Bacteroidia</taxon>
        <taxon>Bacteroidales</taxon>
        <taxon>Prevotellaceae</taxon>
        <taxon>Xylanibacter</taxon>
    </lineage>
</organism>
<dbReference type="InterPro" id="IPR001584">
    <property type="entry name" value="Integrase_cat-core"/>
</dbReference>
<dbReference type="PANTHER" id="PTHR46889:SF5">
    <property type="entry name" value="INTEGRASE PROTEIN"/>
    <property type="match status" value="1"/>
</dbReference>
<dbReference type="PROSITE" id="PS50994">
    <property type="entry name" value="INTEGRASE"/>
    <property type="match status" value="1"/>
</dbReference>